<evidence type="ECO:0000256" key="14">
    <source>
        <dbReference type="ARBA" id="ARBA00041592"/>
    </source>
</evidence>
<gene>
    <name evidence="19" type="ORF">ACFOUP_11345</name>
</gene>
<evidence type="ECO:0000313" key="19">
    <source>
        <dbReference type="EMBL" id="MFC3976971.1"/>
    </source>
</evidence>
<dbReference type="Gene3D" id="3.90.79.10">
    <property type="entry name" value="Nucleoside Triphosphate Pyrophosphohydrolase"/>
    <property type="match status" value="1"/>
</dbReference>
<evidence type="ECO:0000256" key="16">
    <source>
        <dbReference type="ARBA" id="ARBA00042798"/>
    </source>
</evidence>
<evidence type="ECO:0000256" key="13">
    <source>
        <dbReference type="ARBA" id="ARBA00040794"/>
    </source>
</evidence>
<keyword evidence="9" id="KW-0234">DNA repair</keyword>
<evidence type="ECO:0000256" key="10">
    <source>
        <dbReference type="ARBA" id="ARBA00035861"/>
    </source>
</evidence>
<dbReference type="PROSITE" id="PS51462">
    <property type="entry name" value="NUDIX"/>
    <property type="match status" value="1"/>
</dbReference>
<dbReference type="InterPro" id="IPR000086">
    <property type="entry name" value="NUDIX_hydrolase_dom"/>
</dbReference>
<evidence type="ECO:0000256" key="9">
    <source>
        <dbReference type="ARBA" id="ARBA00023204"/>
    </source>
</evidence>
<evidence type="ECO:0000256" key="15">
    <source>
        <dbReference type="ARBA" id="ARBA00041979"/>
    </source>
</evidence>
<comment type="cofactor">
    <cofactor evidence="1">
        <name>Mg(2+)</name>
        <dbReference type="ChEBI" id="CHEBI:18420"/>
    </cofactor>
</comment>
<keyword evidence="20" id="KW-1185">Reference proteome</keyword>
<dbReference type="EMBL" id="JBHSAV010000053">
    <property type="protein sequence ID" value="MFC3976971.1"/>
    <property type="molecule type" value="Genomic_DNA"/>
</dbReference>
<evidence type="ECO:0000256" key="7">
    <source>
        <dbReference type="ARBA" id="ARBA00022801"/>
    </source>
</evidence>
<keyword evidence="3" id="KW-0515">Mutator protein</keyword>
<comment type="caution">
    <text evidence="19">The sequence shown here is derived from an EMBL/GenBank/DDBJ whole genome shotgun (WGS) entry which is preliminary data.</text>
</comment>
<evidence type="ECO:0000256" key="5">
    <source>
        <dbReference type="ARBA" id="ARBA00022723"/>
    </source>
</evidence>
<keyword evidence="6" id="KW-0227">DNA damage</keyword>
<name>A0ABV8EMD7_9BACT</name>
<dbReference type="RefSeq" id="WP_241291294.1">
    <property type="nucleotide sequence ID" value="NZ_JAKZGR010000002.1"/>
</dbReference>
<organism evidence="19 20">
    <name type="scientific">Belliella kenyensis</name>
    <dbReference type="NCBI Taxonomy" id="1472724"/>
    <lineage>
        <taxon>Bacteria</taxon>
        <taxon>Pseudomonadati</taxon>
        <taxon>Bacteroidota</taxon>
        <taxon>Cytophagia</taxon>
        <taxon>Cytophagales</taxon>
        <taxon>Cyclobacteriaceae</taxon>
        <taxon>Belliella</taxon>
    </lineage>
</organism>
<keyword evidence="8" id="KW-0460">Magnesium</keyword>
<comment type="catalytic activity">
    <reaction evidence="11">
        <text>8-oxo-GTP + H2O = 8-oxo-GMP + diphosphate + H(+)</text>
        <dbReference type="Rhea" id="RHEA:67616"/>
        <dbReference type="ChEBI" id="CHEBI:15377"/>
        <dbReference type="ChEBI" id="CHEBI:15378"/>
        <dbReference type="ChEBI" id="CHEBI:33019"/>
        <dbReference type="ChEBI" id="CHEBI:143553"/>
        <dbReference type="ChEBI" id="CHEBI:145694"/>
    </reaction>
</comment>
<evidence type="ECO:0000256" key="8">
    <source>
        <dbReference type="ARBA" id="ARBA00022842"/>
    </source>
</evidence>
<evidence type="ECO:0000256" key="17">
    <source>
        <dbReference type="RuleBase" id="RU003476"/>
    </source>
</evidence>
<keyword evidence="5" id="KW-0479">Metal-binding</keyword>
<dbReference type="GO" id="GO:0016787">
    <property type="term" value="F:hydrolase activity"/>
    <property type="evidence" value="ECO:0007669"/>
    <property type="project" value="UniProtKB-KW"/>
</dbReference>
<dbReference type="InterPro" id="IPR020084">
    <property type="entry name" value="NUDIX_hydrolase_CS"/>
</dbReference>
<dbReference type="SUPFAM" id="SSF55811">
    <property type="entry name" value="Nudix"/>
    <property type="match status" value="1"/>
</dbReference>
<evidence type="ECO:0000259" key="18">
    <source>
        <dbReference type="PROSITE" id="PS51462"/>
    </source>
</evidence>
<dbReference type="PANTHER" id="PTHR47707">
    <property type="entry name" value="8-OXO-DGTP DIPHOSPHATASE"/>
    <property type="match status" value="1"/>
</dbReference>
<evidence type="ECO:0000256" key="12">
    <source>
        <dbReference type="ARBA" id="ARBA00038905"/>
    </source>
</evidence>
<feature type="domain" description="Nudix hydrolase" evidence="18">
    <location>
        <begin position="2"/>
        <end position="128"/>
    </location>
</feature>
<reference evidence="20" key="1">
    <citation type="journal article" date="2019" name="Int. J. Syst. Evol. Microbiol.">
        <title>The Global Catalogue of Microorganisms (GCM) 10K type strain sequencing project: providing services to taxonomists for standard genome sequencing and annotation.</title>
        <authorList>
            <consortium name="The Broad Institute Genomics Platform"/>
            <consortium name="The Broad Institute Genome Sequencing Center for Infectious Disease"/>
            <person name="Wu L."/>
            <person name="Ma J."/>
        </authorList>
    </citation>
    <scope>NUCLEOTIDE SEQUENCE [LARGE SCALE GENOMIC DNA]</scope>
    <source>
        <strain evidence="20">CECT 8551</strain>
    </source>
</reference>
<dbReference type="Pfam" id="PF00293">
    <property type="entry name" value="NUDIX"/>
    <property type="match status" value="1"/>
</dbReference>
<keyword evidence="4" id="KW-0235">DNA replication</keyword>
<evidence type="ECO:0000256" key="1">
    <source>
        <dbReference type="ARBA" id="ARBA00001946"/>
    </source>
</evidence>
<evidence type="ECO:0000256" key="11">
    <source>
        <dbReference type="ARBA" id="ARBA00036904"/>
    </source>
</evidence>
<dbReference type="PRINTS" id="PR00502">
    <property type="entry name" value="NUDIXFAMILY"/>
</dbReference>
<dbReference type="InterPro" id="IPR047127">
    <property type="entry name" value="MutT-like"/>
</dbReference>
<evidence type="ECO:0000256" key="4">
    <source>
        <dbReference type="ARBA" id="ARBA00022705"/>
    </source>
</evidence>
<protein>
    <recommendedName>
        <fullName evidence="13">8-oxo-dGTP diphosphatase</fullName>
        <ecNumber evidence="12">3.6.1.55</ecNumber>
    </recommendedName>
    <alternativeName>
        <fullName evidence="16">7,8-dihydro-8-oxoguanine-triphosphatase</fullName>
    </alternativeName>
    <alternativeName>
        <fullName evidence="15">Mutator protein MutT</fullName>
    </alternativeName>
    <alternativeName>
        <fullName evidence="14">dGTP pyrophosphohydrolase</fullName>
    </alternativeName>
</protein>
<dbReference type="PROSITE" id="PS00893">
    <property type="entry name" value="NUDIX_BOX"/>
    <property type="match status" value="1"/>
</dbReference>
<dbReference type="Proteomes" id="UP001595766">
    <property type="component" value="Unassembled WGS sequence"/>
</dbReference>
<dbReference type="EC" id="3.6.1.55" evidence="12"/>
<proteinExistence type="inferred from homology"/>
<dbReference type="InterPro" id="IPR020476">
    <property type="entry name" value="Nudix_hydrolase"/>
</dbReference>
<dbReference type="CDD" id="cd03425">
    <property type="entry name" value="NUDIX_MutT_NudA_like"/>
    <property type="match status" value="1"/>
</dbReference>
<sequence length="137" mass="16077">MFRTIKVTCAIIIHQEKILVAQRSEYMSNPLKWEFPGGKLENHESLEECIKREILEELNLKIETLTILNKNTHQIGENLKIELIPFICRYIEGELSLKEHRSAQWLRPAELDTLDWSEADIPILNQLMNHKSIQEIS</sequence>
<comment type="catalytic activity">
    <reaction evidence="10">
        <text>8-oxo-dGTP + H2O = 8-oxo-dGMP + diphosphate + H(+)</text>
        <dbReference type="Rhea" id="RHEA:31575"/>
        <dbReference type="ChEBI" id="CHEBI:15377"/>
        <dbReference type="ChEBI" id="CHEBI:15378"/>
        <dbReference type="ChEBI" id="CHEBI:33019"/>
        <dbReference type="ChEBI" id="CHEBI:63224"/>
        <dbReference type="ChEBI" id="CHEBI:77896"/>
        <dbReference type="EC" id="3.6.1.55"/>
    </reaction>
</comment>
<evidence type="ECO:0000313" key="20">
    <source>
        <dbReference type="Proteomes" id="UP001595766"/>
    </source>
</evidence>
<evidence type="ECO:0000256" key="3">
    <source>
        <dbReference type="ARBA" id="ARBA00022457"/>
    </source>
</evidence>
<dbReference type="InterPro" id="IPR015797">
    <property type="entry name" value="NUDIX_hydrolase-like_dom_sf"/>
</dbReference>
<evidence type="ECO:0000256" key="2">
    <source>
        <dbReference type="ARBA" id="ARBA00005582"/>
    </source>
</evidence>
<comment type="similarity">
    <text evidence="2 17">Belongs to the Nudix hydrolase family.</text>
</comment>
<accession>A0ABV8EMD7</accession>
<keyword evidence="7 17" id="KW-0378">Hydrolase</keyword>
<dbReference type="PANTHER" id="PTHR47707:SF1">
    <property type="entry name" value="NUDIX HYDROLASE FAMILY PROTEIN"/>
    <property type="match status" value="1"/>
</dbReference>
<evidence type="ECO:0000256" key="6">
    <source>
        <dbReference type="ARBA" id="ARBA00022763"/>
    </source>
</evidence>